<protein>
    <submittedName>
        <fullName evidence="1">DUF2971 domain-containing protein</fullName>
    </submittedName>
</protein>
<name>A0ABV6Q898_9FLAO</name>
<evidence type="ECO:0000313" key="2">
    <source>
        <dbReference type="Proteomes" id="UP001589832"/>
    </source>
</evidence>
<proteinExistence type="predicted"/>
<gene>
    <name evidence="1" type="ORF">ACFFGA_08005</name>
</gene>
<comment type="caution">
    <text evidence="1">The sequence shown here is derived from an EMBL/GenBank/DDBJ whole genome shotgun (WGS) entry which is preliminary data.</text>
</comment>
<dbReference type="Proteomes" id="UP001589832">
    <property type="component" value="Unassembled WGS sequence"/>
</dbReference>
<evidence type="ECO:0000313" key="1">
    <source>
        <dbReference type="EMBL" id="MFC0604493.1"/>
    </source>
</evidence>
<sequence>MDFWKFLNLLETKSLFFSNSDNLGDNNEGRIPHFILERMIEQDNERGNRNNQDLNDYLESTLRKNHLISSWSYAERESFAMWKMYAKDKTGIAIETDLKLLQESFNKTDRIVYIGEVNYINEDNYHFSTSNMFYPFVTKLDFYRFENEIRCVTITKDDEEPESKLVEIDLSTLIKKVHISPNSKPEFRKLIELLKKEYQLEFEICYSKVSDSWL</sequence>
<reference evidence="1 2" key="1">
    <citation type="submission" date="2024-09" db="EMBL/GenBank/DDBJ databases">
        <authorList>
            <person name="Sun Q."/>
            <person name="Mori K."/>
        </authorList>
    </citation>
    <scope>NUCLEOTIDE SEQUENCE [LARGE SCALE GENOMIC DNA]</scope>
    <source>
        <strain evidence="1 2">NCAIM B.02481</strain>
    </source>
</reference>
<dbReference type="RefSeq" id="WP_386062210.1">
    <property type="nucleotide sequence ID" value="NZ_JBHLTQ010000003.1"/>
</dbReference>
<keyword evidence="2" id="KW-1185">Reference proteome</keyword>
<organism evidence="1 2">
    <name type="scientific">Winogradskyella pulchriflava</name>
    <dbReference type="NCBI Taxonomy" id="1110688"/>
    <lineage>
        <taxon>Bacteria</taxon>
        <taxon>Pseudomonadati</taxon>
        <taxon>Bacteroidota</taxon>
        <taxon>Flavobacteriia</taxon>
        <taxon>Flavobacteriales</taxon>
        <taxon>Flavobacteriaceae</taxon>
        <taxon>Winogradskyella</taxon>
    </lineage>
</organism>
<accession>A0ABV6Q898</accession>
<dbReference type="Pfam" id="PF11185">
    <property type="entry name" value="DUF2971"/>
    <property type="match status" value="1"/>
</dbReference>
<dbReference type="EMBL" id="JBHLTQ010000003">
    <property type="protein sequence ID" value="MFC0604493.1"/>
    <property type="molecule type" value="Genomic_DNA"/>
</dbReference>
<dbReference type="InterPro" id="IPR021352">
    <property type="entry name" value="DUF2971"/>
</dbReference>